<feature type="signal peptide" evidence="4">
    <location>
        <begin position="1"/>
        <end position="18"/>
    </location>
</feature>
<keyword evidence="3 4" id="KW-0862">Zinc</keyword>
<keyword evidence="6" id="KW-1185">Reference proteome</keyword>
<dbReference type="Pfam" id="PF00194">
    <property type="entry name" value="Carb_anhydrase"/>
    <property type="match status" value="1"/>
</dbReference>
<evidence type="ECO:0000259" key="5">
    <source>
        <dbReference type="PROSITE" id="PS51144"/>
    </source>
</evidence>
<accession>A0ABM0MRU1</accession>
<feature type="chain" id="PRO_5044992284" description="Carbonic anhydrase" evidence="4">
    <location>
        <begin position="19"/>
        <end position="174"/>
    </location>
</feature>
<comment type="cofactor">
    <cofactor evidence="4">
        <name>Zn(2+)</name>
        <dbReference type="ChEBI" id="CHEBI:29105"/>
    </cofactor>
</comment>
<protein>
    <recommendedName>
        <fullName evidence="4">Carbonic anhydrase</fullName>
        <ecNumber evidence="4">4.2.1.1</ecNumber>
    </recommendedName>
</protein>
<sequence>MNAIVVIVLVVLVADSYAKPLKRGSGPNLWWDQFEECAGLKQSPVYLKKSIAVDQCFEDIKLTGFGTTPPVGATMTLTNNGHTVKMSLSGDYLVDGGGLGATYRAGQFHFHWGKNNDRGSEHFMDFTPHPAEMHIVTYDTSRFGSIAEAVGEDGGLAVLGFLIEVSPTRDQTIK</sequence>
<comment type="function">
    <text evidence="4">Reversible hydration of carbon dioxide.</text>
</comment>
<dbReference type="SUPFAM" id="SSF51069">
    <property type="entry name" value="Carbonic anhydrase"/>
    <property type="match status" value="1"/>
</dbReference>
<dbReference type="InterPro" id="IPR036398">
    <property type="entry name" value="CA_dom_sf"/>
</dbReference>
<dbReference type="Proteomes" id="UP000694865">
    <property type="component" value="Unplaced"/>
</dbReference>
<evidence type="ECO:0000313" key="7">
    <source>
        <dbReference type="RefSeq" id="XP_006822732.1"/>
    </source>
</evidence>
<dbReference type="InterPro" id="IPR001148">
    <property type="entry name" value="CA_dom"/>
</dbReference>
<comment type="similarity">
    <text evidence="1 4">Belongs to the alpha-carbonic anhydrase family.</text>
</comment>
<evidence type="ECO:0000256" key="1">
    <source>
        <dbReference type="ARBA" id="ARBA00010718"/>
    </source>
</evidence>
<dbReference type="EC" id="4.2.1.1" evidence="4"/>
<evidence type="ECO:0000256" key="2">
    <source>
        <dbReference type="ARBA" id="ARBA00022723"/>
    </source>
</evidence>
<comment type="catalytic activity">
    <reaction evidence="4">
        <text>hydrogencarbonate + H(+) = CO2 + H2O</text>
        <dbReference type="Rhea" id="RHEA:10748"/>
        <dbReference type="ChEBI" id="CHEBI:15377"/>
        <dbReference type="ChEBI" id="CHEBI:15378"/>
        <dbReference type="ChEBI" id="CHEBI:16526"/>
        <dbReference type="ChEBI" id="CHEBI:17544"/>
        <dbReference type="EC" id="4.2.1.1"/>
    </reaction>
</comment>
<reference evidence="7" key="1">
    <citation type="submission" date="2025-08" db="UniProtKB">
        <authorList>
            <consortium name="RefSeq"/>
        </authorList>
    </citation>
    <scope>IDENTIFICATION</scope>
    <source>
        <tissue evidence="7">Testes</tissue>
    </source>
</reference>
<dbReference type="PROSITE" id="PS00162">
    <property type="entry name" value="ALPHA_CA_1"/>
    <property type="match status" value="1"/>
</dbReference>
<dbReference type="SMART" id="SM01057">
    <property type="entry name" value="Carb_anhydrase"/>
    <property type="match status" value="1"/>
</dbReference>
<evidence type="ECO:0000313" key="6">
    <source>
        <dbReference type="Proteomes" id="UP000694865"/>
    </source>
</evidence>
<dbReference type="PANTHER" id="PTHR18952">
    <property type="entry name" value="CARBONIC ANHYDRASE"/>
    <property type="match status" value="1"/>
</dbReference>
<organism evidence="6 7">
    <name type="scientific">Saccoglossus kowalevskii</name>
    <name type="common">Acorn worm</name>
    <dbReference type="NCBI Taxonomy" id="10224"/>
    <lineage>
        <taxon>Eukaryota</taxon>
        <taxon>Metazoa</taxon>
        <taxon>Hemichordata</taxon>
        <taxon>Enteropneusta</taxon>
        <taxon>Harrimaniidae</taxon>
        <taxon>Saccoglossus</taxon>
    </lineage>
</organism>
<gene>
    <name evidence="7" type="primary">LOC102800790</name>
</gene>
<dbReference type="RefSeq" id="XP_006822732.1">
    <property type="nucleotide sequence ID" value="XM_006822669.1"/>
</dbReference>
<proteinExistence type="inferred from homology"/>
<dbReference type="PROSITE" id="PS51144">
    <property type="entry name" value="ALPHA_CA_2"/>
    <property type="match status" value="1"/>
</dbReference>
<dbReference type="InterPro" id="IPR023561">
    <property type="entry name" value="Carbonic_anhydrase_a-class"/>
</dbReference>
<keyword evidence="4" id="KW-0732">Signal</keyword>
<evidence type="ECO:0000256" key="4">
    <source>
        <dbReference type="RuleBase" id="RU367011"/>
    </source>
</evidence>
<evidence type="ECO:0000256" key="3">
    <source>
        <dbReference type="ARBA" id="ARBA00022833"/>
    </source>
</evidence>
<keyword evidence="2 4" id="KW-0479">Metal-binding</keyword>
<feature type="domain" description="Alpha-carbonic anhydrase" evidence="5">
    <location>
        <begin position="13"/>
        <end position="174"/>
    </location>
</feature>
<name>A0ABM0MRU1_SACKO</name>
<dbReference type="Gene3D" id="3.10.200.10">
    <property type="entry name" value="Alpha carbonic anhydrase"/>
    <property type="match status" value="1"/>
</dbReference>
<dbReference type="GeneID" id="102800790"/>
<keyword evidence="4" id="KW-0456">Lyase</keyword>
<dbReference type="PANTHER" id="PTHR18952:SF278">
    <property type="entry name" value="CARBONIC ANHYDRASE"/>
    <property type="match status" value="1"/>
</dbReference>
<dbReference type="InterPro" id="IPR018338">
    <property type="entry name" value="Carbonic_anhydrase_a-class_CS"/>
</dbReference>